<keyword evidence="3" id="KW-1185">Reference proteome</keyword>
<sequence length="251" mass="27194">MRLCNNVKFHEISKYSALDRRLAPLALPGKDGPASSEGGDERVKSRARFGSAPDLRAGNTRAVSASALRRPLRRYALSVDEPPHSAVSNFSDFYKLYARNSLQYYNFTSASAAESECGSQSSLALDLHGSGSCAGVTLRVCDNTRRRPLARQQRLRDDTIRPVVKENVNNAVDLTSSSNNDESINDGVEMVRLSCEEGEREMQAASALPVAAVSPPPSPRPIPPISPQCSDTCILIEESTSEATEVPLDDV</sequence>
<reference evidence="2" key="1">
    <citation type="submission" date="2021-12" db="EMBL/GenBank/DDBJ databases">
        <authorList>
            <person name="King R."/>
        </authorList>
    </citation>
    <scope>NUCLEOTIDE SEQUENCE</scope>
</reference>
<protein>
    <submittedName>
        <fullName evidence="2">Uncharacterized protein</fullName>
    </submittedName>
</protein>
<dbReference type="OrthoDB" id="9994280at2759"/>
<dbReference type="AlphaFoldDB" id="A0A9N9RC46"/>
<gene>
    <name evidence="2" type="ORF">DIATSA_LOCUS11308</name>
</gene>
<organism evidence="2 3">
    <name type="scientific">Diatraea saccharalis</name>
    <name type="common">sugarcane borer</name>
    <dbReference type="NCBI Taxonomy" id="40085"/>
    <lineage>
        <taxon>Eukaryota</taxon>
        <taxon>Metazoa</taxon>
        <taxon>Ecdysozoa</taxon>
        <taxon>Arthropoda</taxon>
        <taxon>Hexapoda</taxon>
        <taxon>Insecta</taxon>
        <taxon>Pterygota</taxon>
        <taxon>Neoptera</taxon>
        <taxon>Endopterygota</taxon>
        <taxon>Lepidoptera</taxon>
        <taxon>Glossata</taxon>
        <taxon>Ditrysia</taxon>
        <taxon>Pyraloidea</taxon>
        <taxon>Crambidae</taxon>
        <taxon>Crambinae</taxon>
        <taxon>Diatraea</taxon>
    </lineage>
</organism>
<feature type="region of interest" description="Disordered" evidence="1">
    <location>
        <begin position="206"/>
        <end position="229"/>
    </location>
</feature>
<dbReference type="Proteomes" id="UP001153714">
    <property type="component" value="Chromosome 6"/>
</dbReference>
<name>A0A9N9RC46_9NEOP</name>
<feature type="region of interest" description="Disordered" evidence="1">
    <location>
        <begin position="26"/>
        <end position="46"/>
    </location>
</feature>
<proteinExistence type="predicted"/>
<reference evidence="2" key="2">
    <citation type="submission" date="2022-10" db="EMBL/GenBank/DDBJ databases">
        <authorList>
            <consortium name="ENA_rothamsted_submissions"/>
            <consortium name="culmorum"/>
            <person name="King R."/>
        </authorList>
    </citation>
    <scope>NUCLEOTIDE SEQUENCE</scope>
</reference>
<feature type="compositionally biased region" description="Pro residues" evidence="1">
    <location>
        <begin position="214"/>
        <end position="226"/>
    </location>
</feature>
<evidence type="ECO:0000313" key="3">
    <source>
        <dbReference type="Proteomes" id="UP001153714"/>
    </source>
</evidence>
<dbReference type="EMBL" id="OU893337">
    <property type="protein sequence ID" value="CAG9793896.1"/>
    <property type="molecule type" value="Genomic_DNA"/>
</dbReference>
<evidence type="ECO:0000313" key="2">
    <source>
        <dbReference type="EMBL" id="CAG9793896.1"/>
    </source>
</evidence>
<accession>A0A9N9RC46</accession>
<evidence type="ECO:0000256" key="1">
    <source>
        <dbReference type="SAM" id="MobiDB-lite"/>
    </source>
</evidence>